<protein>
    <submittedName>
        <fullName evidence="1">CLUMA_CG009452, isoform A</fullName>
    </submittedName>
</protein>
<dbReference type="EMBL" id="CVRI01000043">
    <property type="protein sequence ID" value="CRK96012.1"/>
    <property type="molecule type" value="Genomic_DNA"/>
</dbReference>
<evidence type="ECO:0000313" key="2">
    <source>
        <dbReference type="Proteomes" id="UP000183832"/>
    </source>
</evidence>
<organism evidence="1 2">
    <name type="scientific">Clunio marinus</name>
    <dbReference type="NCBI Taxonomy" id="568069"/>
    <lineage>
        <taxon>Eukaryota</taxon>
        <taxon>Metazoa</taxon>
        <taxon>Ecdysozoa</taxon>
        <taxon>Arthropoda</taxon>
        <taxon>Hexapoda</taxon>
        <taxon>Insecta</taxon>
        <taxon>Pterygota</taxon>
        <taxon>Neoptera</taxon>
        <taxon>Endopterygota</taxon>
        <taxon>Diptera</taxon>
        <taxon>Nematocera</taxon>
        <taxon>Chironomoidea</taxon>
        <taxon>Chironomidae</taxon>
        <taxon>Clunio</taxon>
    </lineage>
</organism>
<sequence length="66" mass="7822">MIAGEWRQSNERKSLIRLRLVSLITKVLFPEFKLQSTLRYKIHQQHLNEKFAAEAKSSPKKRNVTK</sequence>
<dbReference type="Proteomes" id="UP000183832">
    <property type="component" value="Unassembled WGS sequence"/>
</dbReference>
<name>A0A1J1I8W8_9DIPT</name>
<keyword evidence="2" id="KW-1185">Reference proteome</keyword>
<dbReference type="AlphaFoldDB" id="A0A1J1I8W8"/>
<reference evidence="1 2" key="1">
    <citation type="submission" date="2015-04" db="EMBL/GenBank/DDBJ databases">
        <authorList>
            <person name="Syromyatnikov M.Y."/>
            <person name="Popov V.N."/>
        </authorList>
    </citation>
    <scope>NUCLEOTIDE SEQUENCE [LARGE SCALE GENOMIC DNA]</scope>
</reference>
<gene>
    <name evidence="1" type="ORF">CLUMA_CG009452</name>
</gene>
<accession>A0A1J1I8W8</accession>
<evidence type="ECO:0000313" key="1">
    <source>
        <dbReference type="EMBL" id="CRK96012.1"/>
    </source>
</evidence>
<proteinExistence type="predicted"/>